<dbReference type="GO" id="GO:0005737">
    <property type="term" value="C:cytoplasm"/>
    <property type="evidence" value="ECO:0007669"/>
    <property type="project" value="TreeGrafter"/>
</dbReference>
<dbReference type="InterPro" id="IPR029058">
    <property type="entry name" value="AB_hydrolase_fold"/>
</dbReference>
<evidence type="ECO:0000256" key="2">
    <source>
        <dbReference type="ARBA" id="ARBA00022801"/>
    </source>
</evidence>
<dbReference type="Gene3D" id="3.40.50.1820">
    <property type="entry name" value="alpha/beta hydrolase"/>
    <property type="match status" value="1"/>
</dbReference>
<dbReference type="GeneID" id="39977163"/>
<evidence type="ECO:0000313" key="4">
    <source>
        <dbReference type="EMBL" id="OII74817.1"/>
    </source>
</evidence>
<gene>
    <name evidence="4" type="ORF">cubi_00370</name>
</gene>
<keyword evidence="5" id="KW-1185">Reference proteome</keyword>
<reference evidence="4 5" key="1">
    <citation type="submission" date="2016-10" db="EMBL/GenBank/DDBJ databases">
        <title>Reductive evolution of mitochondrial metabolism and differential evolution of invasion-related proteins in Cryptosporidium.</title>
        <authorList>
            <person name="Liu S."/>
            <person name="Roellig D.M."/>
            <person name="Guo Y."/>
            <person name="Li N."/>
            <person name="Frace M.A."/>
            <person name="Tang K."/>
            <person name="Zhang L."/>
            <person name="Feng Y."/>
            <person name="Xiao L."/>
        </authorList>
    </citation>
    <scope>NUCLEOTIDE SEQUENCE [LARGE SCALE GENOMIC DNA]</scope>
    <source>
        <strain evidence="4">39726</strain>
    </source>
</reference>
<dbReference type="GO" id="GO:0052689">
    <property type="term" value="F:carboxylic ester hydrolase activity"/>
    <property type="evidence" value="ECO:0007669"/>
    <property type="project" value="TreeGrafter"/>
</dbReference>
<dbReference type="PANTHER" id="PTHR10655">
    <property type="entry name" value="LYSOPHOSPHOLIPASE-RELATED"/>
    <property type="match status" value="1"/>
</dbReference>
<dbReference type="VEuPathDB" id="CryptoDB:cubi_00370"/>
<name>A0A1J4MKQ9_9CRYT</name>
<dbReference type="PANTHER" id="PTHR10655:SF17">
    <property type="entry name" value="LYSOPHOSPHOLIPASE-LIKE PROTEIN 1"/>
    <property type="match status" value="1"/>
</dbReference>
<comment type="similarity">
    <text evidence="1">Belongs to the AB hydrolase superfamily. AB hydrolase 2 family.</text>
</comment>
<keyword evidence="2" id="KW-0378">Hydrolase</keyword>
<dbReference type="Proteomes" id="UP000186176">
    <property type="component" value="Unassembled WGS sequence"/>
</dbReference>
<evidence type="ECO:0000256" key="1">
    <source>
        <dbReference type="ARBA" id="ARBA00006499"/>
    </source>
</evidence>
<evidence type="ECO:0000259" key="3">
    <source>
        <dbReference type="Pfam" id="PF02230"/>
    </source>
</evidence>
<proteinExistence type="inferred from homology"/>
<organism evidence="4 5">
    <name type="scientific">Cryptosporidium ubiquitum</name>
    <dbReference type="NCBI Taxonomy" id="857276"/>
    <lineage>
        <taxon>Eukaryota</taxon>
        <taxon>Sar</taxon>
        <taxon>Alveolata</taxon>
        <taxon>Apicomplexa</taxon>
        <taxon>Conoidasida</taxon>
        <taxon>Coccidia</taxon>
        <taxon>Eucoccidiorida</taxon>
        <taxon>Eimeriorina</taxon>
        <taxon>Cryptosporidiidae</taxon>
        <taxon>Cryptosporidium</taxon>
    </lineage>
</organism>
<evidence type="ECO:0000313" key="5">
    <source>
        <dbReference type="Proteomes" id="UP000186176"/>
    </source>
</evidence>
<dbReference type="GO" id="GO:0008474">
    <property type="term" value="F:palmitoyl-(protein) hydrolase activity"/>
    <property type="evidence" value="ECO:0007669"/>
    <property type="project" value="TreeGrafter"/>
</dbReference>
<dbReference type="OrthoDB" id="2418081at2759"/>
<accession>A0A1J4MKQ9</accession>
<comment type="caution">
    <text evidence="4">The sequence shown here is derived from an EMBL/GenBank/DDBJ whole genome shotgun (WGS) entry which is preliminary data.</text>
</comment>
<sequence>MIREGDGNNGQGFHYEPENYDSVLIWLHGKGDNANSYLSFIQIAQNYPELKKTKIILPTANVIHFKRFGFSDCAWFDMEDLKPNALEDLDDINNSVSRISGLISREIEKGINPKKISLGGFSQGSAIVFLISMASRKYTLGSCIVVGGWLPLTERGFKEGKESKIATEELTFDVRESVKEHVDFIVLHGEADPVVLHQWSLMSNDFVLKYIKPKKFIYKSYPGVVHTITTQMLADIFNFLSKRN</sequence>
<dbReference type="InterPro" id="IPR003140">
    <property type="entry name" value="PLipase/COase/thioEstase"/>
</dbReference>
<feature type="domain" description="Phospholipase/carboxylesterase/thioesterase" evidence="3">
    <location>
        <begin position="21"/>
        <end position="242"/>
    </location>
</feature>
<dbReference type="EMBL" id="LRBP01000009">
    <property type="protein sequence ID" value="OII74817.1"/>
    <property type="molecule type" value="Genomic_DNA"/>
</dbReference>
<dbReference type="SUPFAM" id="SSF53474">
    <property type="entry name" value="alpha/beta-Hydrolases"/>
    <property type="match status" value="1"/>
</dbReference>
<dbReference type="RefSeq" id="XP_028875963.1">
    <property type="nucleotide sequence ID" value="XM_029017384.1"/>
</dbReference>
<dbReference type="Pfam" id="PF02230">
    <property type="entry name" value="Abhydrolase_2"/>
    <property type="match status" value="1"/>
</dbReference>
<dbReference type="AlphaFoldDB" id="A0A1J4MKQ9"/>
<dbReference type="InterPro" id="IPR050565">
    <property type="entry name" value="LYPA1-2/EST-like"/>
</dbReference>
<protein>
    <recommendedName>
        <fullName evidence="3">Phospholipase/carboxylesterase/thioesterase domain-containing protein</fullName>
    </recommendedName>
</protein>